<protein>
    <submittedName>
        <fullName evidence="2">Uncharacterized protein</fullName>
    </submittedName>
</protein>
<dbReference type="EMBL" id="DQ838002">
    <property type="protein sequence ID" value="ABQ41265.1"/>
    <property type="molecule type" value="Genomic_DNA"/>
</dbReference>
<organism evidence="2">
    <name type="scientific">Streptomyces lavendulae</name>
    <dbReference type="NCBI Taxonomy" id="1914"/>
    <lineage>
        <taxon>Bacteria</taxon>
        <taxon>Bacillati</taxon>
        <taxon>Actinomycetota</taxon>
        <taxon>Actinomycetes</taxon>
        <taxon>Kitasatosporales</taxon>
        <taxon>Streptomycetaceae</taxon>
        <taxon>Streptomyces</taxon>
    </lineage>
</organism>
<proteinExistence type="predicted"/>
<feature type="compositionally biased region" description="Low complexity" evidence="1">
    <location>
        <begin position="56"/>
        <end position="69"/>
    </location>
</feature>
<reference evidence="2" key="1">
    <citation type="journal article" date="2008" name="J. Bacteriol.">
        <title>Characterization of the saframycin A gene cluster from Streptomyces lavendulae NRRL 11002 revealing a nonribosomal peptide synthetase system for assembling the unusual tetrapeptidyl skeleton in an iterative manner.</title>
        <authorList>
            <person name="Li L."/>
            <person name="Deng W."/>
            <person name="Song J."/>
            <person name="Ding W."/>
            <person name="Zhao Q.F."/>
            <person name="Peng C."/>
            <person name="Song W.W."/>
            <person name="Tang G.L."/>
            <person name="Liu W."/>
        </authorList>
    </citation>
    <scope>NUCLEOTIDE SEQUENCE</scope>
    <source>
        <strain evidence="2">NRRL 11002</strain>
    </source>
</reference>
<accession>B0CN44</accession>
<evidence type="ECO:0000256" key="1">
    <source>
        <dbReference type="SAM" id="MobiDB-lite"/>
    </source>
</evidence>
<dbReference type="AlphaFoldDB" id="B0CN44"/>
<name>B0CN44_STRLA</name>
<evidence type="ECO:0000313" key="2">
    <source>
        <dbReference type="EMBL" id="ABQ41265.1"/>
    </source>
</evidence>
<feature type="region of interest" description="Disordered" evidence="1">
    <location>
        <begin position="56"/>
        <end position="80"/>
    </location>
</feature>
<sequence>MDSRRAVPRSACRFGRASTEPRHVLNTRVQAQAHVPQRMPVHAPPRSIATSALISATRSGRTRTASRTSRLPHAEENFTPGPAAVRCSATCWAASARSGTVRSMVRRRLWWSWRPRTRSWGR</sequence>